<dbReference type="GeneID" id="25266327"/>
<dbReference type="InterPro" id="IPR015655">
    <property type="entry name" value="PP2C"/>
</dbReference>
<dbReference type="GO" id="GO:0004722">
    <property type="term" value="F:protein serine/threonine phosphatase activity"/>
    <property type="evidence" value="ECO:0007669"/>
    <property type="project" value="InterPro"/>
</dbReference>
<dbReference type="PANTHER" id="PTHR13832">
    <property type="entry name" value="PROTEIN PHOSPHATASE 2C"/>
    <property type="match status" value="1"/>
</dbReference>
<dbReference type="AlphaFoldDB" id="A0A066WFN1"/>
<feature type="domain" description="PPM-type phosphatase" evidence="2">
    <location>
        <begin position="129"/>
        <end position="600"/>
    </location>
</feature>
<dbReference type="SUPFAM" id="SSF81606">
    <property type="entry name" value="PP2C-like"/>
    <property type="match status" value="1"/>
</dbReference>
<dbReference type="STRING" id="1037660.A0A066WFN1"/>
<dbReference type="PROSITE" id="PS51746">
    <property type="entry name" value="PPM_2"/>
    <property type="match status" value="1"/>
</dbReference>
<organism evidence="3 4">
    <name type="scientific">Tilletiaria anomala (strain ATCC 24038 / CBS 436.72 / UBC 951)</name>
    <dbReference type="NCBI Taxonomy" id="1037660"/>
    <lineage>
        <taxon>Eukaryota</taxon>
        <taxon>Fungi</taxon>
        <taxon>Dikarya</taxon>
        <taxon>Basidiomycota</taxon>
        <taxon>Ustilaginomycotina</taxon>
        <taxon>Exobasidiomycetes</taxon>
        <taxon>Georgefischeriales</taxon>
        <taxon>Tilletiariaceae</taxon>
        <taxon>Tilletiaria</taxon>
    </lineage>
</organism>
<evidence type="ECO:0000313" key="4">
    <source>
        <dbReference type="Proteomes" id="UP000027361"/>
    </source>
</evidence>
<dbReference type="InterPro" id="IPR036457">
    <property type="entry name" value="PPM-type-like_dom_sf"/>
</dbReference>
<dbReference type="PANTHER" id="PTHR13832:SF589">
    <property type="entry name" value="[PYRUVATE DEHYDROGENASE [ACETYL-TRANSFERRING]]-PHOSPHATASE 2, MITOCHONDRIAL"/>
    <property type="match status" value="1"/>
</dbReference>
<feature type="compositionally biased region" description="Polar residues" evidence="1">
    <location>
        <begin position="303"/>
        <end position="317"/>
    </location>
</feature>
<dbReference type="OrthoDB" id="416093at2759"/>
<name>A0A066WFN1_TILAU</name>
<dbReference type="HOGENOM" id="CLU_021251_2_0_1"/>
<proteinExistence type="predicted"/>
<evidence type="ECO:0000259" key="2">
    <source>
        <dbReference type="PROSITE" id="PS51746"/>
    </source>
</evidence>
<feature type="compositionally biased region" description="Basic and acidic residues" evidence="1">
    <location>
        <begin position="318"/>
        <end position="336"/>
    </location>
</feature>
<comment type="caution">
    <text evidence="3">The sequence shown here is derived from an EMBL/GenBank/DDBJ whole genome shotgun (WGS) entry which is preliminary data.</text>
</comment>
<dbReference type="Proteomes" id="UP000027361">
    <property type="component" value="Unassembled WGS sequence"/>
</dbReference>
<gene>
    <name evidence="3" type="ORF">K437DRAFT_272090</name>
</gene>
<dbReference type="OMA" id="FKGGSTC"/>
<sequence>MNVGAATAGRPLWMPPRTQPRWTQLSSPARCDTCRSSAASNPARNHFYDKGPSCSYRLLQARGYRDYIRSQTLDNTTGKSRTARIPLKNGSVFGLSATRGTRVYQEDASSVLCVQLPSGDLKESLAQSRSRVAQQAAVRWDAEKAGGEDLAGQVLWIGCFDGHGGQAISGFLRSFLHDIFERVQPDMVTDTVQYTRSHGGYFRRFTGGLLERWVRQDQLRSVRSGGPGGAAATSRAKGAGTRPTASMSNDAMARKEVDPPGPRTLSDLAATLSPGARYKQPNVVHSGDDVGETNNDRPIESPHMQTVSSPSDSFSKTGETERQPPESDAKQIRNKGDAVCGVDTQSGSSPLSPFSVETPPSASQSDVTKGLDKPLADGQMPDLLAKPIEPPEELEGQHLTLAERATLAWLVADRMIQADKGRLDIGGSTASVALIYSLDTPAVPWYSSKLVSITTAHVGDTRMLLCATEDGRAIPLTNYHHPDDRAEAVRLRKLGAGMITDSFGELRWMGALANTRAFGDSRYKKVGVTVEPEVISQIIKGDEYAFLIAFSDGVGGVMSDQEIVDLCRGADHPSDAAKAVLSFAEELGTEDNCTVVCVPLRGWGKVKGEDATQQRREYRRSKVDIFRDSRK</sequence>
<protein>
    <submittedName>
        <fullName evidence="3">Protein serine/threonine phosphatase 2C</fullName>
    </submittedName>
</protein>
<feature type="region of interest" description="Disordered" evidence="1">
    <location>
        <begin position="220"/>
        <end position="386"/>
    </location>
</feature>
<dbReference type="InterPro" id="IPR001932">
    <property type="entry name" value="PPM-type_phosphatase-like_dom"/>
</dbReference>
<reference evidence="3 4" key="1">
    <citation type="submission" date="2014-05" db="EMBL/GenBank/DDBJ databases">
        <title>Draft genome sequence of a rare smut relative, Tilletiaria anomala UBC 951.</title>
        <authorList>
            <consortium name="DOE Joint Genome Institute"/>
            <person name="Toome M."/>
            <person name="Kuo A."/>
            <person name="Henrissat B."/>
            <person name="Lipzen A."/>
            <person name="Tritt A."/>
            <person name="Yoshinaga Y."/>
            <person name="Zane M."/>
            <person name="Barry K."/>
            <person name="Grigoriev I.V."/>
            <person name="Spatafora J.W."/>
            <person name="Aimea M.C."/>
        </authorList>
    </citation>
    <scope>NUCLEOTIDE SEQUENCE [LARGE SCALE GENOMIC DNA]</scope>
    <source>
        <strain evidence="3 4">UBC 951</strain>
    </source>
</reference>
<evidence type="ECO:0000256" key="1">
    <source>
        <dbReference type="SAM" id="MobiDB-lite"/>
    </source>
</evidence>
<dbReference type="InParanoid" id="A0A066WFN1"/>
<dbReference type="Gene3D" id="3.60.40.10">
    <property type="entry name" value="PPM-type phosphatase domain"/>
    <property type="match status" value="2"/>
</dbReference>
<accession>A0A066WFN1</accession>
<feature type="compositionally biased region" description="Polar residues" evidence="1">
    <location>
        <begin position="343"/>
        <end position="352"/>
    </location>
</feature>
<evidence type="ECO:0000313" key="3">
    <source>
        <dbReference type="EMBL" id="KDN52782.1"/>
    </source>
</evidence>
<dbReference type="Pfam" id="PF00481">
    <property type="entry name" value="PP2C"/>
    <property type="match status" value="1"/>
</dbReference>
<keyword evidence="4" id="KW-1185">Reference proteome</keyword>
<feature type="region of interest" description="Disordered" evidence="1">
    <location>
        <begin position="1"/>
        <end position="26"/>
    </location>
</feature>
<dbReference type="EMBL" id="JMSN01000006">
    <property type="protein sequence ID" value="KDN52782.1"/>
    <property type="molecule type" value="Genomic_DNA"/>
</dbReference>
<feature type="compositionally biased region" description="Polar residues" evidence="1">
    <location>
        <begin position="358"/>
        <end position="367"/>
    </location>
</feature>
<dbReference type="CDD" id="cd00143">
    <property type="entry name" value="PP2Cc"/>
    <property type="match status" value="1"/>
</dbReference>
<dbReference type="RefSeq" id="XP_013245621.1">
    <property type="nucleotide sequence ID" value="XM_013390167.1"/>
</dbReference>
<dbReference type="SMART" id="SM00332">
    <property type="entry name" value="PP2Cc"/>
    <property type="match status" value="1"/>
</dbReference>